<sequence>MKYLFLILFFLTAGSQVNYAQLQRSTTLPGAPGKGPIVVFPRGIKQSSGDVSYILATDTAGNVNLIPLYANQHYDTSTRPLPPRKPFLKVHGNVMYDYYYQSGVDTPYQQKDIYQHTVQTYLDLTIRDQYPVRVAFTTARGNSTLFRNITGLNMQYTSRDFKNLLYDKLQKWDASQIGQLKQLQLEKEQLNAKSLELYQLKDWLSSPAQLQRLVEARERKLYGRRDSLPTPGLDSLPGVPSLPEVPSWDVLLRYKGRLNAKDSATNPLPSDSSFENYYAARQHQLDSLQNRLLIMDSTYHAHEAQVGNLKGKVIEKLMSSKNNAELSQHLKEMNLPDTVLPKGYRTLLAIRSIGIGRTLADYSELTAKGISITGVQAEFNPSYYVAVAAGTIDYRFRNYIVNNDAPRQYLALIRAGYGMKEGNHLFFTYYMGKKQLYNLNTSADSTSTPNYHIMGIAVEGRWQITKNTFMTGEVAKSSLPYYQKTGHSMFSDHTNEAYSLSANSLIAKTGTKLTGVYKVMGAGFQSFSLYTTGSKQIAWTVRVDQPFFKQQLLVTASVRRNDYTSQYQQADYKSNTIFKSIQATLRIKHYPVVSVGYYPSSQLTKLSDGTYIESTFYTMVGTVSHFYKVHSVMMNTMLSFTRFYNKQDDSSFVYYNTKNLLLNHAMFLGKFTIQGTGSAAMNGDYDLYGADGNVLYKVKSWLDIGAGLKYSYQTTYEIRNMGYTGTARVAIPYFGQIEVMADKGFIPGAEKRLVSNNTGRITYTKTF</sequence>
<dbReference type="Proteomes" id="UP000261174">
    <property type="component" value="Unassembled WGS sequence"/>
</dbReference>
<feature type="chain" id="PRO_5017647036" evidence="1">
    <location>
        <begin position="21"/>
        <end position="767"/>
    </location>
</feature>
<protein>
    <submittedName>
        <fullName evidence="2">Uncharacterized protein</fullName>
    </submittedName>
</protein>
<keyword evidence="1" id="KW-0732">Signal</keyword>
<dbReference type="OrthoDB" id="606679at2"/>
<dbReference type="EMBL" id="QTJV01000020">
    <property type="protein sequence ID" value="RFM30726.1"/>
    <property type="molecule type" value="Genomic_DNA"/>
</dbReference>
<comment type="caution">
    <text evidence="2">The sequence shown here is derived from an EMBL/GenBank/DDBJ whole genome shotgun (WGS) entry which is preliminary data.</text>
</comment>
<dbReference type="AlphaFoldDB" id="A0A3E1NS23"/>
<dbReference type="RefSeq" id="WP_116857659.1">
    <property type="nucleotide sequence ID" value="NZ_QTJV01000020.1"/>
</dbReference>
<reference evidence="2 3" key="1">
    <citation type="submission" date="2018-08" db="EMBL/GenBank/DDBJ databases">
        <title>Chitinophaga sp. K20C18050901, a novel bacterium isolated from forest soil.</title>
        <authorList>
            <person name="Wang C."/>
        </authorList>
    </citation>
    <scope>NUCLEOTIDE SEQUENCE [LARGE SCALE GENOMIC DNA]</scope>
    <source>
        <strain evidence="2 3">K20C18050901</strain>
    </source>
</reference>
<organism evidence="2 3">
    <name type="scientific">Chitinophaga silvisoli</name>
    <dbReference type="NCBI Taxonomy" id="2291814"/>
    <lineage>
        <taxon>Bacteria</taxon>
        <taxon>Pseudomonadati</taxon>
        <taxon>Bacteroidota</taxon>
        <taxon>Chitinophagia</taxon>
        <taxon>Chitinophagales</taxon>
        <taxon>Chitinophagaceae</taxon>
        <taxon>Chitinophaga</taxon>
    </lineage>
</organism>
<proteinExistence type="predicted"/>
<feature type="signal peptide" evidence="1">
    <location>
        <begin position="1"/>
        <end position="20"/>
    </location>
</feature>
<accession>A0A3E1NS23</accession>
<keyword evidence="3" id="KW-1185">Reference proteome</keyword>
<evidence type="ECO:0000256" key="1">
    <source>
        <dbReference type="SAM" id="SignalP"/>
    </source>
</evidence>
<name>A0A3E1NS23_9BACT</name>
<evidence type="ECO:0000313" key="3">
    <source>
        <dbReference type="Proteomes" id="UP000261174"/>
    </source>
</evidence>
<evidence type="ECO:0000313" key="2">
    <source>
        <dbReference type="EMBL" id="RFM30726.1"/>
    </source>
</evidence>
<gene>
    <name evidence="2" type="ORF">DXN04_32830</name>
</gene>